<dbReference type="EMBL" id="CAJGYM010000047">
    <property type="protein sequence ID" value="CAD6194724.1"/>
    <property type="molecule type" value="Genomic_DNA"/>
</dbReference>
<keyword evidence="2" id="KW-0245">EGF-like domain</keyword>
<evidence type="ECO:0000256" key="2">
    <source>
        <dbReference type="PROSITE-ProRule" id="PRU00076"/>
    </source>
</evidence>
<feature type="domain" description="EGF-like" evidence="7">
    <location>
        <begin position="931"/>
        <end position="970"/>
    </location>
</feature>
<dbReference type="Gene3D" id="2.60.120.200">
    <property type="match status" value="2"/>
</dbReference>
<feature type="region of interest" description="Disordered" evidence="4">
    <location>
        <begin position="29"/>
        <end position="58"/>
    </location>
</feature>
<dbReference type="PROSITE" id="PS00022">
    <property type="entry name" value="EGF_1"/>
    <property type="match status" value="1"/>
</dbReference>
<dbReference type="InterPro" id="IPR013320">
    <property type="entry name" value="ConA-like_dom_sf"/>
</dbReference>
<feature type="domain" description="EGF-like" evidence="7">
    <location>
        <begin position="546"/>
        <end position="586"/>
    </location>
</feature>
<evidence type="ECO:0000259" key="7">
    <source>
        <dbReference type="PROSITE" id="PS50026"/>
    </source>
</evidence>
<gene>
    <name evidence="8" type="ORF">CAUJ_LOCUS10643</name>
</gene>
<feature type="region of interest" description="Disordered" evidence="4">
    <location>
        <begin position="1514"/>
        <end position="1596"/>
    </location>
</feature>
<keyword evidence="5" id="KW-0472">Membrane</keyword>
<feature type="disulfide bond" evidence="2">
    <location>
        <begin position="576"/>
        <end position="585"/>
    </location>
</feature>
<evidence type="ECO:0000313" key="8">
    <source>
        <dbReference type="EMBL" id="CAD6194724.1"/>
    </source>
</evidence>
<dbReference type="Pfam" id="PF02210">
    <property type="entry name" value="Laminin_G_2"/>
    <property type="match status" value="2"/>
</dbReference>
<dbReference type="PROSITE" id="PS01186">
    <property type="entry name" value="EGF_2"/>
    <property type="match status" value="1"/>
</dbReference>
<sequence length="1672" mass="184371">MPNILQFENNAMTMNRQRPAHRFLKSEVEADGSVPPGDSLNDSLYPSSYSTSGTRNKSMTAIRNARRRFPIERPRLMRVAVLLTLLLGASAFPEPGEENVSVARRVQLKFPSSFLNLTSDAWKVKENEDEVMVAAQLQARTAVGQVFSLRFISNDGALIAKVTVGVLAGDLQVDAFDVTGATILNKPIGNQPINLNNQNMAININTTTGVLTVRMTPQTDLHYEFSRSLNLGGSTLVVTLGGGDRSIVGCVSLIAVSVGGGDPVAGVVEVENRDIEECPMDEADQTCESMNCNSGTCIMEEVATCNCYGTSFTGPNCRIPARTAKIRNSDDEDSSFVAFIPWPEDREIEMIAMDFKFGSAEAKEGVLIHGIAEPEEHFKVYVVDTKGNVVLGNETLLNFAFSDQEDFHRTIISFDSTFLTFEVDGTKQKVTLKRRLSFKTVQFGAPLPSEGASEVGITACLKNTYVDHHDVIHLMYEKDPKILATRLRPCVQGDDFVSDLQAVSLFDPDPIVQTNEESKKVNENKSPVNAVLFPHPATQEEAKGKAAVPCEKSQSYRCQNGADCEKLADEGFVCKCPHGFVGRFCQFVTFPRSCSEARDFHGLPNGPTRLDVDGSSSAEPNVVFCVNGTTIVQHDMKPETVARSSDFHDHSLFILSYRDFKPSQLTKLVESSSECRQNVSYSCNKAPLRFENGHTWFESSSAPEEKITQIGNVPQSCSCIDAGCLSGGKCNCDSGAISEDTGVLKGSNAGITKVVALHNDGDVQGAFSIGRLECSGYGMDNKPVRFVEKTSIMINEWEGKDAYVHFRTNDKDVTLFYVEKDGREVLRAHLKDGHALVLLYEGKSLRLESQKRLNDSAWHQIIVEVSEGQVRFGVDGLNEVGDVEGSLDGRFFLNDNQRGFVGCARSLRLNGQWQPLQELARDYSTVKTTCDDHCAKQTCVNDARCHVDFVNEKSFCMCSYPEIHSGPNCEIDINSNSSVSFHGGYIKYEDVGNALLSTTYFSFRTDQPLALLLFSHDHNNNFLQVHLSDEVNISLTLNNENVVATCTVRARLGQEYSDMRWIQVVVSHGSEASMLRVGDEVCSIREKRSLAVKPIRRFSNVQTDVVELPVGLSSSVNPTPFVFTFIGGVDQGSPSRDGSLVLAPRYETTIPKLLGCVRGLQIGGEFVDLRNRERGTRPLDKLLVRTGCDVRCAEVDCRNGGHCSVGWRNYDPTVSKTTCDCSRTSYAGPSCTVDEGIRVSAGGWLNFDVGRELSRVFVQETGIAQLFQFAFAVPSPPTAKQRIVLIKFSDGGEFDVQLNKNGTINVGILNSKGHAEVLNFNGNFSDGYRHFLVAQCNPLSATAILLDSIRQDFPFKPNGENLDLLKATSVKIAGNVTSRDKLLPFQTFDGYVTNVVLDYQHGSKLRFVPISYIDDVSHEMHGVVTSHGVVKSACPSFRVPNSIPAYQNLIEMPEWDTDFRRHVYHGAVEDDSKNTREPSSFLWVLLTIVFLIALTLLVFCICRRCCCRESARATAMTQDEDEPLNGKKPTSYYPPQPSPPPRHNPAPSNYHLPPPNVDFNREDEKAHSPRASLTSSGITGYFTAQESPSDGDEVDVDSDEERTIRHIDDDADSIVYVSRPNDTERALRMSSFGHADPTAPQNSPLYANVFPLKELKPVSVPVPPPRFSPNHP</sequence>
<feature type="compositionally biased region" description="Polar residues" evidence="4">
    <location>
        <begin position="1571"/>
        <end position="1585"/>
    </location>
</feature>
<evidence type="ECO:0000256" key="1">
    <source>
        <dbReference type="ARBA" id="ARBA00023157"/>
    </source>
</evidence>
<dbReference type="Gene3D" id="2.10.25.10">
    <property type="entry name" value="Laminin"/>
    <property type="match status" value="2"/>
</dbReference>
<dbReference type="SMART" id="SM00181">
    <property type="entry name" value="EGF"/>
    <property type="match status" value="4"/>
</dbReference>
<dbReference type="Pfam" id="PF00008">
    <property type="entry name" value="EGF"/>
    <property type="match status" value="1"/>
</dbReference>
<keyword evidence="5" id="KW-1133">Transmembrane helix</keyword>
<dbReference type="CDD" id="cd00054">
    <property type="entry name" value="EGF_CA"/>
    <property type="match status" value="1"/>
</dbReference>
<dbReference type="InterPro" id="IPR050372">
    <property type="entry name" value="Neurexin-related_CASP"/>
</dbReference>
<reference evidence="8" key="1">
    <citation type="submission" date="2020-10" db="EMBL/GenBank/DDBJ databases">
        <authorList>
            <person name="Kikuchi T."/>
        </authorList>
    </citation>
    <scope>NUCLEOTIDE SEQUENCE</scope>
    <source>
        <strain evidence="8">NKZ352</strain>
    </source>
</reference>
<feature type="disulfide bond" evidence="2">
    <location>
        <begin position="939"/>
        <end position="956"/>
    </location>
</feature>
<dbReference type="PROSITE" id="PS50026">
    <property type="entry name" value="EGF_3"/>
    <property type="match status" value="2"/>
</dbReference>
<evidence type="ECO:0000256" key="5">
    <source>
        <dbReference type="SAM" id="Phobius"/>
    </source>
</evidence>
<feature type="domain" description="Laminin G" evidence="6">
    <location>
        <begin position="776"/>
        <end position="930"/>
    </location>
</feature>
<dbReference type="Proteomes" id="UP000835052">
    <property type="component" value="Unassembled WGS sequence"/>
</dbReference>
<dbReference type="PANTHER" id="PTHR15036">
    <property type="entry name" value="PIKACHURIN-LIKE PROTEIN"/>
    <property type="match status" value="1"/>
</dbReference>
<feature type="transmembrane region" description="Helical" evidence="5">
    <location>
        <begin position="1481"/>
        <end position="1502"/>
    </location>
</feature>
<proteinExistence type="predicted"/>
<organism evidence="8 9">
    <name type="scientific">Caenorhabditis auriculariae</name>
    <dbReference type="NCBI Taxonomy" id="2777116"/>
    <lineage>
        <taxon>Eukaryota</taxon>
        <taxon>Metazoa</taxon>
        <taxon>Ecdysozoa</taxon>
        <taxon>Nematoda</taxon>
        <taxon>Chromadorea</taxon>
        <taxon>Rhabditida</taxon>
        <taxon>Rhabditina</taxon>
        <taxon>Rhabditomorpha</taxon>
        <taxon>Rhabditoidea</taxon>
        <taxon>Rhabditidae</taxon>
        <taxon>Peloderinae</taxon>
        <taxon>Caenorhabditis</taxon>
    </lineage>
</organism>
<dbReference type="SUPFAM" id="SSF49899">
    <property type="entry name" value="Concanavalin A-like lectins/glucanases"/>
    <property type="match status" value="2"/>
</dbReference>
<evidence type="ECO:0000256" key="3">
    <source>
        <dbReference type="PROSITE-ProRule" id="PRU00122"/>
    </source>
</evidence>
<keyword evidence="5" id="KW-0812">Transmembrane</keyword>
<comment type="caution">
    <text evidence="8">The sequence shown here is derived from an EMBL/GenBank/DDBJ whole genome shotgun (WGS) entry which is preliminary data.</text>
</comment>
<feature type="compositionally biased region" description="Polar residues" evidence="4">
    <location>
        <begin position="40"/>
        <end position="58"/>
    </location>
</feature>
<name>A0A8S1HG76_9PELO</name>
<evidence type="ECO:0000259" key="6">
    <source>
        <dbReference type="PROSITE" id="PS50025"/>
    </source>
</evidence>
<comment type="caution">
    <text evidence="2">Lacks conserved residue(s) required for the propagation of feature annotation.</text>
</comment>
<dbReference type="PROSITE" id="PS50025">
    <property type="entry name" value="LAM_G_DOMAIN"/>
    <property type="match status" value="2"/>
</dbReference>
<protein>
    <submittedName>
        <fullName evidence="8">Uncharacterized protein</fullName>
    </submittedName>
</protein>
<dbReference type="CDD" id="cd00110">
    <property type="entry name" value="LamG"/>
    <property type="match status" value="2"/>
</dbReference>
<keyword evidence="1 2" id="KW-1015">Disulfide bond</keyword>
<dbReference type="SMART" id="SM00282">
    <property type="entry name" value="LamG"/>
    <property type="match status" value="2"/>
</dbReference>
<evidence type="ECO:0000256" key="4">
    <source>
        <dbReference type="SAM" id="MobiDB-lite"/>
    </source>
</evidence>
<feature type="domain" description="Laminin G" evidence="6">
    <location>
        <begin position="975"/>
        <end position="1188"/>
    </location>
</feature>
<keyword evidence="9" id="KW-1185">Reference proteome</keyword>
<feature type="disulfide bond" evidence="3">
    <location>
        <begin position="903"/>
        <end position="930"/>
    </location>
</feature>
<accession>A0A8S1HG76</accession>
<dbReference type="Gene3D" id="2.60.120.1000">
    <property type="match status" value="1"/>
</dbReference>
<feature type="compositionally biased region" description="Pro residues" evidence="4">
    <location>
        <begin position="1532"/>
        <end position="1544"/>
    </location>
</feature>
<dbReference type="InterPro" id="IPR001791">
    <property type="entry name" value="Laminin_G"/>
</dbReference>
<evidence type="ECO:0000313" key="9">
    <source>
        <dbReference type="Proteomes" id="UP000835052"/>
    </source>
</evidence>
<dbReference type="OrthoDB" id="5989513at2759"/>
<dbReference type="InterPro" id="IPR000742">
    <property type="entry name" value="EGF"/>
</dbReference>
<dbReference type="PANTHER" id="PTHR15036:SF94">
    <property type="entry name" value="INTESTINAL NEUREXIN-LIKE"/>
    <property type="match status" value="1"/>
</dbReference>